<gene>
    <name evidence="1" type="ORF">CRM82_17050</name>
</gene>
<dbReference type="AlphaFoldDB" id="A0A2A7UXP1"/>
<dbReference type="EMBL" id="PDEA01000001">
    <property type="protein sequence ID" value="PEH90070.1"/>
    <property type="molecule type" value="Genomic_DNA"/>
</dbReference>
<evidence type="ECO:0008006" key="3">
    <source>
        <dbReference type="Google" id="ProtNLM"/>
    </source>
</evidence>
<keyword evidence="2" id="KW-1185">Reference proteome</keyword>
<evidence type="ECO:0000313" key="2">
    <source>
        <dbReference type="Proteomes" id="UP000220246"/>
    </source>
</evidence>
<dbReference type="Proteomes" id="UP000220246">
    <property type="component" value="Unassembled WGS sequence"/>
</dbReference>
<organism evidence="1 2">
    <name type="scientific">Comamonas terrigena</name>
    <dbReference type="NCBI Taxonomy" id="32013"/>
    <lineage>
        <taxon>Bacteria</taxon>
        <taxon>Pseudomonadati</taxon>
        <taxon>Pseudomonadota</taxon>
        <taxon>Betaproteobacteria</taxon>
        <taxon>Burkholderiales</taxon>
        <taxon>Comamonadaceae</taxon>
        <taxon>Comamonas</taxon>
    </lineage>
</organism>
<sequence>MRRLRLDDDLAEDVEAAIPQALAEAEVFLDGKLYATAQAKADAQDLRGIVCTPDIIAAQLLLVDALVADNGEDAVETKRTRAFNMLRRHRNMGA</sequence>
<evidence type="ECO:0000313" key="1">
    <source>
        <dbReference type="EMBL" id="PEH90070.1"/>
    </source>
</evidence>
<name>A0A2A7UXP1_COMTR</name>
<dbReference type="GeneID" id="80802328"/>
<reference evidence="2" key="1">
    <citation type="submission" date="2017-09" db="EMBL/GenBank/DDBJ databases">
        <title>FDA dAtabase for Regulatory Grade micrObial Sequences (FDA-ARGOS): Supporting development and validation of Infectious Disease Dx tests.</title>
        <authorList>
            <person name="Minogue T."/>
            <person name="Wolcott M."/>
            <person name="Wasieloski L."/>
            <person name="Aguilar W."/>
            <person name="Moore D."/>
            <person name="Tallon L."/>
            <person name="Sadzewicz L."/>
            <person name="Ott S."/>
            <person name="Zhao X."/>
            <person name="Nagaraj S."/>
            <person name="Vavikolanu K."/>
            <person name="Aluvathingal J."/>
            <person name="Nadendla S."/>
            <person name="Sichtig H."/>
        </authorList>
    </citation>
    <scope>NUCLEOTIDE SEQUENCE [LARGE SCALE GENOMIC DNA]</scope>
    <source>
        <strain evidence="2">FDAARGOS_394</strain>
    </source>
</reference>
<dbReference type="STRING" id="1219032.GCA_001515545_00768"/>
<accession>A0A2A7UXP1</accession>
<comment type="caution">
    <text evidence="1">The sequence shown here is derived from an EMBL/GenBank/DDBJ whole genome shotgun (WGS) entry which is preliminary data.</text>
</comment>
<protein>
    <recommendedName>
        <fullName evidence="3">Phage gp6-like head-tail connector protein</fullName>
    </recommendedName>
</protein>
<dbReference type="RefSeq" id="WP_066533634.1">
    <property type="nucleotide sequence ID" value="NZ_UIGV01000001.1"/>
</dbReference>
<proteinExistence type="predicted"/>